<keyword evidence="1" id="KW-0812">Transmembrane</keyword>
<sequence>MLLLRLLILVALIATPLEGLVYLAVLPIGVGIIVGSLFLWSAAGFGGLVGVAYFIKSAKHRHVTVNGTMYCTDNDGQLQPLHAHVYLYERDWGYFWDNHDYKDQGLTKDEGQFELKGEEKKYTATPEFFLQADILCKHPHKTVAPMVERCQGLKDRCRDNSRNDNGFKWARFYHRFEMDPSDGRGRPWYNLACTFGFKEPNGGKVWNGLSCTGGLKDGRCSEEECGRDP</sequence>
<feature type="chain" id="PRO_5042916138" evidence="2">
    <location>
        <begin position="20"/>
        <end position="229"/>
    </location>
</feature>
<dbReference type="Proteomes" id="UP001328107">
    <property type="component" value="Unassembled WGS sequence"/>
</dbReference>
<keyword evidence="1" id="KW-1133">Transmembrane helix</keyword>
<dbReference type="InterPro" id="IPR038479">
    <property type="entry name" value="Transthyretin-like_sf"/>
</dbReference>
<feature type="signal peptide" evidence="2">
    <location>
        <begin position="1"/>
        <end position="19"/>
    </location>
</feature>
<gene>
    <name evidence="3" type="ORF">PMAYCL1PPCAC_01424</name>
</gene>
<dbReference type="Gene3D" id="2.60.40.3330">
    <property type="match status" value="1"/>
</dbReference>
<name>A0AAN4Z0M7_9BILA</name>
<reference evidence="4" key="1">
    <citation type="submission" date="2022-10" db="EMBL/GenBank/DDBJ databases">
        <title>Genome assembly of Pristionchus species.</title>
        <authorList>
            <person name="Yoshida K."/>
            <person name="Sommer R.J."/>
        </authorList>
    </citation>
    <scope>NUCLEOTIDE SEQUENCE [LARGE SCALE GENOMIC DNA]</scope>
    <source>
        <strain evidence="4">RS5460</strain>
    </source>
</reference>
<evidence type="ECO:0000313" key="4">
    <source>
        <dbReference type="Proteomes" id="UP001328107"/>
    </source>
</evidence>
<keyword evidence="1" id="KW-0472">Membrane</keyword>
<accession>A0AAN4Z0M7</accession>
<organism evidence="3 4">
    <name type="scientific">Pristionchus mayeri</name>
    <dbReference type="NCBI Taxonomy" id="1317129"/>
    <lineage>
        <taxon>Eukaryota</taxon>
        <taxon>Metazoa</taxon>
        <taxon>Ecdysozoa</taxon>
        <taxon>Nematoda</taxon>
        <taxon>Chromadorea</taxon>
        <taxon>Rhabditida</taxon>
        <taxon>Rhabditina</taxon>
        <taxon>Diplogasteromorpha</taxon>
        <taxon>Diplogasteroidea</taxon>
        <taxon>Neodiplogasteridae</taxon>
        <taxon>Pristionchus</taxon>
    </lineage>
</organism>
<dbReference type="EMBL" id="BTRK01000001">
    <property type="protein sequence ID" value="GMR31229.1"/>
    <property type="molecule type" value="Genomic_DNA"/>
</dbReference>
<evidence type="ECO:0000256" key="2">
    <source>
        <dbReference type="SAM" id="SignalP"/>
    </source>
</evidence>
<comment type="caution">
    <text evidence="3">The sequence shown here is derived from an EMBL/GenBank/DDBJ whole genome shotgun (WGS) entry which is preliminary data.</text>
</comment>
<keyword evidence="2" id="KW-0732">Signal</keyword>
<evidence type="ECO:0000313" key="3">
    <source>
        <dbReference type="EMBL" id="GMR31229.1"/>
    </source>
</evidence>
<protein>
    <submittedName>
        <fullName evidence="3">Uncharacterized protein</fullName>
    </submittedName>
</protein>
<evidence type="ECO:0000256" key="1">
    <source>
        <dbReference type="SAM" id="Phobius"/>
    </source>
</evidence>
<keyword evidence="4" id="KW-1185">Reference proteome</keyword>
<proteinExistence type="predicted"/>
<dbReference type="AlphaFoldDB" id="A0AAN4Z0M7"/>
<feature type="transmembrane region" description="Helical" evidence="1">
    <location>
        <begin position="29"/>
        <end position="55"/>
    </location>
</feature>